<protein>
    <submittedName>
        <fullName evidence="1">Uncharacterized protein</fullName>
    </submittedName>
</protein>
<dbReference type="AlphaFoldDB" id="A0A0F9CB27"/>
<feature type="non-terminal residue" evidence="1">
    <location>
        <position position="91"/>
    </location>
</feature>
<name>A0A0F9CB27_9ZZZZ</name>
<comment type="caution">
    <text evidence="1">The sequence shown here is derived from an EMBL/GenBank/DDBJ whole genome shotgun (WGS) entry which is preliminary data.</text>
</comment>
<dbReference type="EMBL" id="LAZR01045158">
    <property type="protein sequence ID" value="KKK99549.1"/>
    <property type="molecule type" value="Genomic_DNA"/>
</dbReference>
<organism evidence="1">
    <name type="scientific">marine sediment metagenome</name>
    <dbReference type="NCBI Taxonomy" id="412755"/>
    <lineage>
        <taxon>unclassified sequences</taxon>
        <taxon>metagenomes</taxon>
        <taxon>ecological metagenomes</taxon>
    </lineage>
</organism>
<evidence type="ECO:0000313" key="1">
    <source>
        <dbReference type="EMBL" id="KKK99549.1"/>
    </source>
</evidence>
<gene>
    <name evidence="1" type="ORF">LCGC14_2631620</name>
</gene>
<sequence length="91" mass="9326">MIGRTSRNILSTVTNGITASVTQTQGQGALVSQINEVSVVANINDSVTLPSATPGFKITIINDGANLLQIFPASDDNLGNGVNASSVLEVN</sequence>
<accession>A0A0F9CB27</accession>
<proteinExistence type="predicted"/>
<reference evidence="1" key="1">
    <citation type="journal article" date="2015" name="Nature">
        <title>Complex archaea that bridge the gap between prokaryotes and eukaryotes.</title>
        <authorList>
            <person name="Spang A."/>
            <person name="Saw J.H."/>
            <person name="Jorgensen S.L."/>
            <person name="Zaremba-Niedzwiedzka K."/>
            <person name="Martijn J."/>
            <person name="Lind A.E."/>
            <person name="van Eijk R."/>
            <person name="Schleper C."/>
            <person name="Guy L."/>
            <person name="Ettema T.J."/>
        </authorList>
    </citation>
    <scope>NUCLEOTIDE SEQUENCE</scope>
</reference>